<dbReference type="SUPFAM" id="SSF101420">
    <property type="entry name" value="C-terminal domain of Ku80"/>
    <property type="match status" value="1"/>
</dbReference>
<keyword evidence="12" id="KW-0234">DNA repair</keyword>
<comment type="similarity">
    <text evidence="3">Belongs to the ku80 family.</text>
</comment>
<dbReference type="Gene3D" id="1.25.40.820">
    <property type="match status" value="1"/>
</dbReference>
<dbReference type="GO" id="GO:0000723">
    <property type="term" value="P:telomere maintenance"/>
    <property type="evidence" value="ECO:0007669"/>
    <property type="project" value="InterPro"/>
</dbReference>
<dbReference type="GO" id="GO:0005524">
    <property type="term" value="F:ATP binding"/>
    <property type="evidence" value="ECO:0007669"/>
    <property type="project" value="UniProtKB-KW"/>
</dbReference>
<dbReference type="InterPro" id="IPR036465">
    <property type="entry name" value="vWFA_dom_sf"/>
</dbReference>
<dbReference type="CDD" id="cd00873">
    <property type="entry name" value="KU80"/>
    <property type="match status" value="1"/>
</dbReference>
<evidence type="ECO:0000256" key="3">
    <source>
        <dbReference type="ARBA" id="ARBA00007726"/>
    </source>
</evidence>
<keyword evidence="7" id="KW-0378">Hydrolase</keyword>
<keyword evidence="10" id="KW-0238">DNA-binding</keyword>
<sequence>MDQNPFGLDKRVALVFQTLQSTNSRMETVQQTSAAAAAGDHSTAREAFVLMSTLLSTSVPRAYLDLCANILQERHMRDVFEERAVQRRCGWPICRELLPNRRPQKYRVSAAKQQLYSAREEQQFCTTKCLEDARRFLGNLPVKPPQMLPSITQVFGTPKPNPKDYDGSGRPTTTPAAAAPARLRQAVAPRVVWAKQPGMGVVEKDIQIVEHDKPAKPSTDFSTTNPVLIEGYIFPAHKAKKASKVAKVLTKEAIVAAATTAAIDFEAGGDDDDEQVTSSEDESSGSEVDDDDDESADSEGNTDVFSAADLSSFATLWWKVSEMVTPATLHLVARWSTTSAPPSMDAPLASSVDLDNRRLFFGTFCARQLPAVVAMTTGLRHDRGIHMQLNDVVQTLELRRPLEGTHATEWNTMCLVLLLVVHGRTTLTWRATITPDALRTLCGVDPAEMDQLLTLFSAADANMDAIVLGDELDAPASAVTAPSSSSEAKGPMCRKCRHRTCICKDTLHTDERSDFSADEIASMMKESLKIQEMSEFGTCGFEAPCLTKKPHLNCIERWTTNAFYWRCVELRNQEEETFILRSKFNSKRFTNVAMSKEATMIVLDASVAMRSPLAEVTRKVSVGSRFDAAKSAIHAIVNQKLLFRAKDEVGLVLYGTHGTDNPLFDHDGGYKHVTVLSGIAPVSTSLVKQIAAAEPASEETPADILDGIIVGLDLMIRATDKKKYDRRLVVITDAATRINNPADMEVVCTMIQNLDVQLQIFGIDFSHLSSEPIKSDDVSPQAAIKIENEKMLLSIATEVGGDVQSVTKRIDFLAHSKLKPVKQTSKMRGNLEFGSTLSIPIAVFSKVMEATVPSLVKESQVAKEDGAYGKVKMDRTFFSTTNPDEEVPPERRVKAYKYGSEMIPFSAADQAALKLTVERGIKILGFVDLDQWTSGQGMTGTDAVVGDFSKPKAQEALHAFSEALAREGKFALGRYVRAANAAPKVVALFPNTVEPRLHCLWMVHLPFEEDLRLYEFASLQSIEPTSDQQTAADLLVDALSRPATTTRPFHPTLQRLYDTLAARALDESAPLASLPPFVERHLREDKDLFGPAVGAIQAFDGAFALKKAVHDKDKAKRAFWSDVKTEGASGDANQEAAAAADTDAGGDGDLDLDDLLGDDVSAVGSMNPISDFEALLASQNPAKMQLAVTGMESQILALLTHDASHHSKGVDVLEYFRRRSPQIHRTAPFNAFLKQLKTTLASTQAWERILQRNITLLSVRDDPSSDVSLAEAEGFLRPDVEATSAPVVYAPVVEEVSEEDLFADLE</sequence>
<evidence type="ECO:0000256" key="7">
    <source>
        <dbReference type="ARBA" id="ARBA00022801"/>
    </source>
</evidence>
<dbReference type="GO" id="GO:0042162">
    <property type="term" value="F:telomeric DNA binding"/>
    <property type="evidence" value="ECO:0007669"/>
    <property type="project" value="InterPro"/>
</dbReference>
<dbReference type="SUPFAM" id="SSF100939">
    <property type="entry name" value="SPOC domain-like"/>
    <property type="match status" value="1"/>
</dbReference>
<dbReference type="Proteomes" id="UP000332933">
    <property type="component" value="Unassembled WGS sequence"/>
</dbReference>
<organism evidence="19 20">
    <name type="scientific">Aphanomyces stellatus</name>
    <dbReference type="NCBI Taxonomy" id="120398"/>
    <lineage>
        <taxon>Eukaryota</taxon>
        <taxon>Sar</taxon>
        <taxon>Stramenopiles</taxon>
        <taxon>Oomycota</taxon>
        <taxon>Saprolegniomycetes</taxon>
        <taxon>Saprolegniales</taxon>
        <taxon>Verrucalvaceae</taxon>
        <taxon>Aphanomyces</taxon>
    </lineage>
</organism>
<dbReference type="InterPro" id="IPR014893">
    <property type="entry name" value="Ku_PK_bind"/>
</dbReference>
<dbReference type="GO" id="GO:0006303">
    <property type="term" value="P:double-strand break repair via nonhomologous end joining"/>
    <property type="evidence" value="ECO:0007669"/>
    <property type="project" value="InterPro"/>
</dbReference>
<evidence type="ECO:0000256" key="5">
    <source>
        <dbReference type="ARBA" id="ARBA00022741"/>
    </source>
</evidence>
<feature type="compositionally biased region" description="Acidic residues" evidence="15">
    <location>
        <begin position="267"/>
        <end position="297"/>
    </location>
</feature>
<evidence type="ECO:0000256" key="10">
    <source>
        <dbReference type="ARBA" id="ARBA00023125"/>
    </source>
</evidence>
<dbReference type="Pfam" id="PF04181">
    <property type="entry name" value="RPAP2_Rtr1"/>
    <property type="match status" value="1"/>
</dbReference>
<feature type="region of interest" description="Disordered" evidence="15">
    <location>
        <begin position="266"/>
        <end position="302"/>
    </location>
</feature>
<dbReference type="GO" id="GO:0003684">
    <property type="term" value="F:damaged DNA binding"/>
    <property type="evidence" value="ECO:0007669"/>
    <property type="project" value="InterPro"/>
</dbReference>
<feature type="domain" description="VWFA" evidence="16">
    <location>
        <begin position="598"/>
        <end position="827"/>
    </location>
</feature>
<dbReference type="Gene3D" id="1.10.1600.10">
    <property type="match status" value="1"/>
</dbReference>
<dbReference type="Gene3D" id="1.25.40.240">
    <property type="entry name" value="Ku, C-terminal domain"/>
    <property type="match status" value="1"/>
</dbReference>
<evidence type="ECO:0000256" key="13">
    <source>
        <dbReference type="ARBA" id="ARBA00023242"/>
    </source>
</evidence>
<dbReference type="GO" id="GO:0006310">
    <property type="term" value="P:DNA recombination"/>
    <property type="evidence" value="ECO:0007669"/>
    <property type="project" value="UniProtKB-KW"/>
</dbReference>
<evidence type="ECO:0000256" key="2">
    <source>
        <dbReference type="ARBA" id="ARBA00004286"/>
    </source>
</evidence>
<dbReference type="EMBL" id="VJMH01000070">
    <property type="protein sequence ID" value="KAF0719441.1"/>
    <property type="molecule type" value="Genomic_DNA"/>
</dbReference>
<dbReference type="OrthoDB" id="30826at2759"/>
<feature type="compositionally biased region" description="Low complexity" evidence="15">
    <location>
        <begin position="1127"/>
        <end position="1143"/>
    </location>
</feature>
<proteinExistence type="inferred from homology"/>
<dbReference type="EMBL" id="CAADRA010000070">
    <property type="protein sequence ID" value="VFT78259.1"/>
    <property type="molecule type" value="Genomic_DNA"/>
</dbReference>
<reference evidence="19 20" key="1">
    <citation type="submission" date="2019-03" db="EMBL/GenBank/DDBJ databases">
        <authorList>
            <person name="Gaulin E."/>
            <person name="Dumas B."/>
        </authorList>
    </citation>
    <scope>NUCLEOTIDE SEQUENCE [LARGE SCALE GENOMIC DNA]</scope>
    <source>
        <strain evidence="19">CBS 568.67</strain>
    </source>
</reference>
<evidence type="ECO:0000313" key="18">
    <source>
        <dbReference type="EMBL" id="KAF0719441.1"/>
    </source>
</evidence>
<dbReference type="InterPro" id="IPR006164">
    <property type="entry name" value="DNA_bd_Ku70/Ku80"/>
</dbReference>
<dbReference type="Pfam" id="PF03731">
    <property type="entry name" value="Ku_N"/>
    <property type="match status" value="1"/>
</dbReference>
<feature type="domain" description="RTR1-type" evidence="17">
    <location>
        <begin position="66"/>
        <end position="149"/>
    </location>
</feature>
<keyword evidence="5" id="KW-0547">Nucleotide-binding</keyword>
<keyword evidence="4" id="KW-0158">Chromosome</keyword>
<evidence type="ECO:0000256" key="1">
    <source>
        <dbReference type="ARBA" id="ARBA00004123"/>
    </source>
</evidence>
<evidence type="ECO:0000256" key="15">
    <source>
        <dbReference type="SAM" id="MobiDB-lite"/>
    </source>
</evidence>
<evidence type="ECO:0000259" key="16">
    <source>
        <dbReference type="PROSITE" id="PS50234"/>
    </source>
</evidence>
<evidence type="ECO:0000256" key="14">
    <source>
        <dbReference type="PROSITE-ProRule" id="PRU00812"/>
    </source>
</evidence>
<dbReference type="Pfam" id="PF02735">
    <property type="entry name" value="Ku"/>
    <property type="match status" value="1"/>
</dbReference>
<dbReference type="GO" id="GO:0005694">
    <property type="term" value="C:chromosome"/>
    <property type="evidence" value="ECO:0007669"/>
    <property type="project" value="UniProtKB-SubCell"/>
</dbReference>
<keyword evidence="9" id="KW-0067">ATP-binding</keyword>
<dbReference type="PANTHER" id="PTHR12604:SF4">
    <property type="entry name" value="X-RAY REPAIR CROSS-COMPLEMENTING PROTEIN 5"/>
    <property type="match status" value="1"/>
</dbReference>
<dbReference type="PANTHER" id="PTHR12604">
    <property type="entry name" value="KU AUTOANTIGEN DNA HELICASE"/>
    <property type="match status" value="1"/>
</dbReference>
<gene>
    <name evidence="19" type="primary">Aste57867_1037</name>
    <name evidence="18" type="ORF">As57867_001036</name>
    <name evidence="19" type="ORF">ASTE57867_1037</name>
</gene>
<reference evidence="18" key="2">
    <citation type="submission" date="2019-06" db="EMBL/GenBank/DDBJ databases">
        <title>Genomics analysis of Aphanomyces spp. identifies a new class of oomycete effector associated with host adaptation.</title>
        <authorList>
            <person name="Gaulin E."/>
        </authorList>
    </citation>
    <scope>NUCLEOTIDE SEQUENCE</scope>
    <source>
        <strain evidence="18">CBS 578.67</strain>
    </source>
</reference>
<keyword evidence="8" id="KW-0347">Helicase</keyword>
<keyword evidence="11" id="KW-0233">DNA recombination</keyword>
<dbReference type="InterPro" id="IPR038534">
    <property type="entry name" value="Rtr1/RPAP2_sf"/>
</dbReference>
<dbReference type="GO" id="GO:0004386">
    <property type="term" value="F:helicase activity"/>
    <property type="evidence" value="ECO:0007669"/>
    <property type="project" value="UniProtKB-KW"/>
</dbReference>
<evidence type="ECO:0000256" key="9">
    <source>
        <dbReference type="ARBA" id="ARBA00022840"/>
    </source>
</evidence>
<dbReference type="Gene3D" id="2.40.290.10">
    <property type="match status" value="1"/>
</dbReference>
<dbReference type="InterPro" id="IPR016194">
    <property type="entry name" value="SPOC-like_C_dom_sf"/>
</dbReference>
<protein>
    <submittedName>
        <fullName evidence="19">Aste57867_1037 protein</fullName>
    </submittedName>
</protein>
<dbReference type="SMART" id="SM00559">
    <property type="entry name" value="Ku78"/>
    <property type="match status" value="1"/>
</dbReference>
<evidence type="ECO:0000256" key="4">
    <source>
        <dbReference type="ARBA" id="ARBA00022454"/>
    </source>
</evidence>
<dbReference type="GO" id="GO:0043564">
    <property type="term" value="C:Ku70:Ku80 complex"/>
    <property type="evidence" value="ECO:0007669"/>
    <property type="project" value="InterPro"/>
</dbReference>
<dbReference type="InterPro" id="IPR024193">
    <property type="entry name" value="Ku80"/>
</dbReference>
<comment type="similarity">
    <text evidence="14">Belongs to the RPAP2 family.</text>
</comment>
<evidence type="ECO:0000256" key="11">
    <source>
        <dbReference type="ARBA" id="ARBA00023172"/>
    </source>
</evidence>
<evidence type="ECO:0000256" key="6">
    <source>
        <dbReference type="ARBA" id="ARBA00022763"/>
    </source>
</evidence>
<evidence type="ECO:0000256" key="12">
    <source>
        <dbReference type="ARBA" id="ARBA00023204"/>
    </source>
</evidence>
<dbReference type="InterPro" id="IPR007308">
    <property type="entry name" value="Rtr1/RPAP2_dom"/>
</dbReference>
<dbReference type="SUPFAM" id="SSF53300">
    <property type="entry name" value="vWA-like"/>
    <property type="match status" value="1"/>
</dbReference>
<comment type="subcellular location">
    <subcellularLocation>
        <location evidence="2">Chromosome</location>
    </subcellularLocation>
    <subcellularLocation>
        <location evidence="1">Nucleus</location>
    </subcellularLocation>
</comment>
<dbReference type="InterPro" id="IPR002035">
    <property type="entry name" value="VWF_A"/>
</dbReference>
<dbReference type="GO" id="GO:0003690">
    <property type="term" value="F:double-stranded DNA binding"/>
    <property type="evidence" value="ECO:0007669"/>
    <property type="project" value="TreeGrafter"/>
</dbReference>
<feature type="compositionally biased region" description="Low complexity" evidence="15">
    <location>
        <begin position="170"/>
        <end position="181"/>
    </location>
</feature>
<name>A0A485K5E5_9STRA</name>
<evidence type="ECO:0000256" key="8">
    <source>
        <dbReference type="ARBA" id="ARBA00022806"/>
    </source>
</evidence>
<dbReference type="PROSITE" id="PS50234">
    <property type="entry name" value="VWFA"/>
    <property type="match status" value="1"/>
</dbReference>
<dbReference type="PROSITE" id="PS51479">
    <property type="entry name" value="ZF_RTR1"/>
    <property type="match status" value="1"/>
</dbReference>
<evidence type="ECO:0000313" key="19">
    <source>
        <dbReference type="EMBL" id="VFT78259.1"/>
    </source>
</evidence>
<dbReference type="InterPro" id="IPR036494">
    <property type="entry name" value="Ku_C_sf"/>
</dbReference>
<evidence type="ECO:0000313" key="20">
    <source>
        <dbReference type="Proteomes" id="UP000332933"/>
    </source>
</evidence>
<evidence type="ECO:0000259" key="17">
    <source>
        <dbReference type="PROSITE" id="PS51479"/>
    </source>
</evidence>
<dbReference type="Gene3D" id="3.40.50.410">
    <property type="entry name" value="von Willebrand factor, type A domain"/>
    <property type="match status" value="1"/>
</dbReference>
<accession>A0A485K5E5</accession>
<keyword evidence="13" id="KW-0539">Nucleus</keyword>
<keyword evidence="20" id="KW-1185">Reference proteome</keyword>
<dbReference type="InterPro" id="IPR005161">
    <property type="entry name" value="Ku_N"/>
</dbReference>
<dbReference type="GO" id="GO:0016787">
    <property type="term" value="F:hydrolase activity"/>
    <property type="evidence" value="ECO:0007669"/>
    <property type="project" value="UniProtKB-KW"/>
</dbReference>
<keyword evidence="6" id="KW-0227">DNA damage</keyword>
<feature type="region of interest" description="Disordered" evidence="15">
    <location>
        <begin position="1123"/>
        <end position="1145"/>
    </location>
</feature>
<feature type="region of interest" description="Disordered" evidence="15">
    <location>
        <begin position="153"/>
        <end position="181"/>
    </location>
</feature>
<dbReference type="Pfam" id="PF08785">
    <property type="entry name" value="Ku_PK_bind"/>
    <property type="match status" value="1"/>
</dbReference>